<keyword evidence="2" id="KW-1185">Reference proteome</keyword>
<sequence length="138" mass="15921">MRPINRCLNKQLADICQQVIQLDKLNSLLKPLLPSHLKEFCHVGSFNKGSLLISLTNTAWATELRYYLPTLRDKLRKEAGLYQLMNIRIQIITVDNNKENNRLVQEQQLSLKARSLIREVGNLCAYKPLKQALLHLAE</sequence>
<reference evidence="1 2" key="1">
    <citation type="submission" date="2018-06" db="EMBL/GenBank/DDBJ databases">
        <authorList>
            <consortium name="Pathogen Informatics"/>
            <person name="Doyle S."/>
        </authorList>
    </citation>
    <scope>NUCLEOTIDE SEQUENCE [LARGE SCALE GENOMIC DNA]</scope>
    <source>
        <strain evidence="1 2">NCTC13316</strain>
    </source>
</reference>
<gene>
    <name evidence="1" type="ORF">NCTC13316_02795</name>
</gene>
<name>A0A378JQZ3_9GAMM</name>
<dbReference type="AlphaFoldDB" id="A0A378JQZ3"/>
<dbReference type="Proteomes" id="UP000254794">
    <property type="component" value="Unassembled WGS sequence"/>
</dbReference>
<dbReference type="InterPro" id="IPR007922">
    <property type="entry name" value="DciA-like"/>
</dbReference>
<proteinExistence type="predicted"/>
<protein>
    <submittedName>
        <fullName evidence="1">Zn-ribbon-containing, possible RNA-binding protein-like protein</fullName>
    </submittedName>
</protein>
<organism evidence="1 2">
    <name type="scientific">Legionella busanensis</name>
    <dbReference type="NCBI Taxonomy" id="190655"/>
    <lineage>
        <taxon>Bacteria</taxon>
        <taxon>Pseudomonadati</taxon>
        <taxon>Pseudomonadota</taxon>
        <taxon>Gammaproteobacteria</taxon>
        <taxon>Legionellales</taxon>
        <taxon>Legionellaceae</taxon>
        <taxon>Legionella</taxon>
    </lineage>
</organism>
<evidence type="ECO:0000313" key="2">
    <source>
        <dbReference type="Proteomes" id="UP000254794"/>
    </source>
</evidence>
<dbReference type="Pfam" id="PF05258">
    <property type="entry name" value="DciA"/>
    <property type="match status" value="1"/>
</dbReference>
<dbReference type="OrthoDB" id="5660016at2"/>
<evidence type="ECO:0000313" key="1">
    <source>
        <dbReference type="EMBL" id="STX52673.1"/>
    </source>
</evidence>
<accession>A0A378JQZ3</accession>
<dbReference type="RefSeq" id="WP_115332205.1">
    <property type="nucleotide sequence ID" value="NZ_CAAAHP010000003.1"/>
</dbReference>
<dbReference type="EMBL" id="UGOD01000001">
    <property type="protein sequence ID" value="STX52673.1"/>
    <property type="molecule type" value="Genomic_DNA"/>
</dbReference>